<dbReference type="SUPFAM" id="SSF51445">
    <property type="entry name" value="(Trans)glycosidases"/>
    <property type="match status" value="1"/>
</dbReference>
<accession>A0A212K467</accession>
<dbReference type="InterPro" id="IPR029000">
    <property type="entry name" value="Cyclophilin-like_dom_sf"/>
</dbReference>
<gene>
    <name evidence="3" type="ORF">KL86CLO1_12172</name>
</gene>
<dbReference type="EMBL" id="FLUN01000001">
    <property type="protein sequence ID" value="SBW06514.1"/>
    <property type="molecule type" value="Genomic_DNA"/>
</dbReference>
<reference evidence="3" key="1">
    <citation type="submission" date="2016-04" db="EMBL/GenBank/DDBJ databases">
        <authorList>
            <person name="Evans L.H."/>
            <person name="Alamgir A."/>
            <person name="Owens N."/>
            <person name="Weber N.D."/>
            <person name="Virtaneva K."/>
            <person name="Barbian K."/>
            <person name="Babar A."/>
            <person name="Rosenke K."/>
        </authorList>
    </citation>
    <scope>NUCLEOTIDE SEQUENCE</scope>
    <source>
        <strain evidence="3">86</strain>
    </source>
</reference>
<name>A0A212K467_9FIRM</name>
<dbReference type="Gene3D" id="2.40.100.10">
    <property type="entry name" value="Cyclophilin-like"/>
    <property type="match status" value="1"/>
</dbReference>
<dbReference type="PANTHER" id="PTHR38435:SF2">
    <property type="entry name" value="DUF871 DOMAIN-CONTAINING PROTEIN"/>
    <property type="match status" value="1"/>
</dbReference>
<dbReference type="InterPro" id="IPR017853">
    <property type="entry name" value="GH"/>
</dbReference>
<organism evidence="3">
    <name type="scientific">uncultured Eubacteriales bacterium</name>
    <dbReference type="NCBI Taxonomy" id="172733"/>
    <lineage>
        <taxon>Bacteria</taxon>
        <taxon>Bacillati</taxon>
        <taxon>Bacillota</taxon>
        <taxon>Clostridia</taxon>
        <taxon>Eubacteriales</taxon>
        <taxon>environmental samples</taxon>
    </lineage>
</organism>
<dbReference type="InterPro" id="IPR043894">
    <property type="entry name" value="MupG_C"/>
</dbReference>
<feature type="domain" description="6-phospho-N-acetylmuramidase C-terminal" evidence="1">
    <location>
        <begin position="247"/>
        <end position="346"/>
    </location>
</feature>
<evidence type="ECO:0000259" key="1">
    <source>
        <dbReference type="Pfam" id="PF05913"/>
    </source>
</evidence>
<dbReference type="Pfam" id="PF05913">
    <property type="entry name" value="MupG_C"/>
    <property type="match status" value="1"/>
</dbReference>
<dbReference type="AlphaFoldDB" id="A0A212K467"/>
<dbReference type="PANTHER" id="PTHR38435">
    <property type="match status" value="1"/>
</dbReference>
<feature type="domain" description="6-phospho-N-acetylmuramidase N-terminal" evidence="2">
    <location>
        <begin position="6"/>
        <end position="228"/>
    </location>
</feature>
<proteinExistence type="predicted"/>
<dbReference type="Gene3D" id="3.20.20.70">
    <property type="entry name" value="Aldolase class I"/>
    <property type="match status" value="1"/>
</dbReference>
<dbReference type="InterPro" id="IPR013785">
    <property type="entry name" value="Aldolase_TIM"/>
</dbReference>
<protein>
    <recommendedName>
        <fullName evidence="4">DUF871 domain-containing protein</fullName>
    </recommendedName>
</protein>
<evidence type="ECO:0008006" key="4">
    <source>
        <dbReference type="Google" id="ProtNLM"/>
    </source>
</evidence>
<evidence type="ECO:0000313" key="3">
    <source>
        <dbReference type="EMBL" id="SBW06514.1"/>
    </source>
</evidence>
<dbReference type="InterPro" id="IPR008589">
    <property type="entry name" value="MupG"/>
</dbReference>
<dbReference type="InterPro" id="IPR043797">
    <property type="entry name" value="MupG_N"/>
</dbReference>
<dbReference type="SUPFAM" id="SSF50891">
    <property type="entry name" value="Cyclophilin-like"/>
    <property type="match status" value="1"/>
</dbReference>
<dbReference type="Pfam" id="PF19200">
    <property type="entry name" value="MupG_N"/>
    <property type="match status" value="1"/>
</dbReference>
<evidence type="ECO:0000259" key="2">
    <source>
        <dbReference type="Pfam" id="PF19200"/>
    </source>
</evidence>
<sequence length="349" mass="38371">MPKLETGFSVYLSSFDRQREMLERSVGTGASVFLSLHISEEFGPGYCEKAQEVCRFLADRGYRAIADVSRKTMDAFGETNLASLAGRLGVWGLRVDYGLDDDEICALAARLPVVLNASTTSPESAARIAAAGSTVMAMHNFYPRPETGLDDAFFRASTQSLRAAGLKVLTFIPGDEVLRGPLSLGLPTLERHRGLPPSACLADFTTHFEVDGVFVGDISVTAREQERMRLFSQEGIVQLPATLYGRYQKLYGQVFTCRADSPAWLVRFAESREYSTIGEPVPPANCVERPRGSITLDNADYGRYSGEIQLIRQDLPADPRVNVIGAVPEVYHLLADCIRNGTKFVLTRD</sequence>